<dbReference type="GO" id="GO:0005524">
    <property type="term" value="F:ATP binding"/>
    <property type="evidence" value="ECO:0007669"/>
    <property type="project" value="UniProtKB-KW"/>
</dbReference>
<dbReference type="InterPro" id="IPR027417">
    <property type="entry name" value="P-loop_NTPase"/>
</dbReference>
<dbReference type="GO" id="GO:0016887">
    <property type="term" value="F:ATP hydrolysis activity"/>
    <property type="evidence" value="ECO:0007669"/>
    <property type="project" value="InterPro"/>
</dbReference>
<dbReference type="Gene3D" id="3.40.50.300">
    <property type="entry name" value="P-loop containing nucleotide triphosphate hydrolases"/>
    <property type="match status" value="1"/>
</dbReference>
<dbReference type="HOGENOM" id="CLU_000604_1_22_9"/>
<dbReference type="STRING" id="439292.Bsel_2920"/>
<dbReference type="OrthoDB" id="9780431at2"/>
<dbReference type="SMART" id="SM00382">
    <property type="entry name" value="AAA"/>
    <property type="match status" value="1"/>
</dbReference>
<keyword evidence="2" id="KW-0547">Nucleotide-binding</keyword>
<dbReference type="SUPFAM" id="SSF52540">
    <property type="entry name" value="P-loop containing nucleoside triphosphate hydrolases"/>
    <property type="match status" value="1"/>
</dbReference>
<dbReference type="InterPro" id="IPR017871">
    <property type="entry name" value="ABC_transporter-like_CS"/>
</dbReference>
<dbReference type="eggNOG" id="COG3842">
    <property type="taxonomic scope" value="Bacteria"/>
</dbReference>
<accession>D6XZC4</accession>
<dbReference type="AlphaFoldDB" id="D6XZC4"/>
<dbReference type="Proteomes" id="UP000000271">
    <property type="component" value="Chromosome"/>
</dbReference>
<keyword evidence="6" id="KW-1185">Reference proteome</keyword>
<sequence>MSDAILAYEGISCRRGGKEIVSLDGIALQRGDRLGMIGPNGAGKSTLLKGMAMLEPPDAGIAYFEGEKLDLVNPPLAIRRRWASVFQHSQRFQMNVFRNVELGLKLRKVSKQERAARVMHWLEVFQIAHLANEDAGGLSGGEAQRMNLARAFVLEPDVLFLDEPFSALDYPTKMGLIDALDRVLQETGTTAVLISHDLTDIAYLTNRLIYIENGKVCSQGHTAELLTHPHGELDAFLKPWKDRPPFRLVK</sequence>
<dbReference type="PANTHER" id="PTHR42781:SF4">
    <property type="entry name" value="SPERMIDINE_PUTRESCINE IMPORT ATP-BINDING PROTEIN POTA"/>
    <property type="match status" value="1"/>
</dbReference>
<dbReference type="EMBL" id="CP001791">
    <property type="protein sequence ID" value="ADI00409.1"/>
    <property type="molecule type" value="Genomic_DNA"/>
</dbReference>
<protein>
    <submittedName>
        <fullName evidence="5">ABC transporter related protein</fullName>
    </submittedName>
</protein>
<dbReference type="PROSITE" id="PS00211">
    <property type="entry name" value="ABC_TRANSPORTER_1"/>
    <property type="match status" value="1"/>
</dbReference>
<evidence type="ECO:0000259" key="4">
    <source>
        <dbReference type="PROSITE" id="PS50893"/>
    </source>
</evidence>
<evidence type="ECO:0000256" key="2">
    <source>
        <dbReference type="ARBA" id="ARBA00022741"/>
    </source>
</evidence>
<dbReference type="Pfam" id="PF00005">
    <property type="entry name" value="ABC_tran"/>
    <property type="match status" value="1"/>
</dbReference>
<evidence type="ECO:0000256" key="1">
    <source>
        <dbReference type="ARBA" id="ARBA00022448"/>
    </source>
</evidence>
<dbReference type="KEGG" id="bse:Bsel_2920"/>
<keyword evidence="3" id="KW-0067">ATP-binding</keyword>
<gene>
    <name evidence="5" type="ordered locus">Bsel_2920</name>
</gene>
<proteinExistence type="predicted"/>
<evidence type="ECO:0000313" key="5">
    <source>
        <dbReference type="EMBL" id="ADI00409.1"/>
    </source>
</evidence>
<feature type="domain" description="ABC transporter" evidence="4">
    <location>
        <begin position="6"/>
        <end position="238"/>
    </location>
</feature>
<dbReference type="PROSITE" id="PS50893">
    <property type="entry name" value="ABC_TRANSPORTER_2"/>
    <property type="match status" value="1"/>
</dbReference>
<reference evidence="5" key="1">
    <citation type="submission" date="2009-10" db="EMBL/GenBank/DDBJ databases">
        <title>Complete sequence of Bacillus selenitireducens MLS10.</title>
        <authorList>
            <consortium name="US DOE Joint Genome Institute"/>
            <person name="Lucas S."/>
            <person name="Copeland A."/>
            <person name="Lapidus A."/>
            <person name="Glavina del Rio T."/>
            <person name="Dalin E."/>
            <person name="Tice H."/>
            <person name="Bruce D."/>
            <person name="Goodwin L."/>
            <person name="Pitluck S."/>
            <person name="Sims D."/>
            <person name="Brettin T."/>
            <person name="Detter J.C."/>
            <person name="Han C."/>
            <person name="Larimer F."/>
            <person name="Land M."/>
            <person name="Hauser L."/>
            <person name="Kyrpides N."/>
            <person name="Ovchinnikova G."/>
            <person name="Stolz J."/>
        </authorList>
    </citation>
    <scope>NUCLEOTIDE SEQUENCE [LARGE SCALE GENOMIC DNA]</scope>
    <source>
        <strain evidence="5">MLS10</strain>
    </source>
</reference>
<dbReference type="InterPro" id="IPR050093">
    <property type="entry name" value="ABC_SmlMolc_Importer"/>
</dbReference>
<dbReference type="InterPro" id="IPR003593">
    <property type="entry name" value="AAA+_ATPase"/>
</dbReference>
<evidence type="ECO:0000256" key="3">
    <source>
        <dbReference type="ARBA" id="ARBA00022840"/>
    </source>
</evidence>
<dbReference type="InterPro" id="IPR003439">
    <property type="entry name" value="ABC_transporter-like_ATP-bd"/>
</dbReference>
<dbReference type="RefSeq" id="WP_013173821.1">
    <property type="nucleotide sequence ID" value="NC_014219.1"/>
</dbReference>
<organism evidence="5 6">
    <name type="scientific">Bacillus selenitireducens (strain ATCC 700615 / DSM 15326 / MLS10)</name>
    <dbReference type="NCBI Taxonomy" id="439292"/>
    <lineage>
        <taxon>Bacteria</taxon>
        <taxon>Bacillati</taxon>
        <taxon>Bacillota</taxon>
        <taxon>Bacilli</taxon>
        <taxon>Bacillales</taxon>
        <taxon>Bacillaceae</taxon>
        <taxon>Salisediminibacterium</taxon>
    </lineage>
</organism>
<dbReference type="PANTHER" id="PTHR42781">
    <property type="entry name" value="SPERMIDINE/PUTRESCINE IMPORT ATP-BINDING PROTEIN POTA"/>
    <property type="match status" value="1"/>
</dbReference>
<keyword evidence="1" id="KW-0813">Transport</keyword>
<name>D6XZC4_BACIE</name>
<evidence type="ECO:0000313" key="6">
    <source>
        <dbReference type="Proteomes" id="UP000000271"/>
    </source>
</evidence>